<dbReference type="Proteomes" id="UP000243499">
    <property type="component" value="Chromosome 6"/>
</dbReference>
<protein>
    <submittedName>
        <fullName evidence="2">Uncharacterized protein</fullName>
    </submittedName>
</protein>
<dbReference type="Gramene" id="PVH36141">
    <property type="protein sequence ID" value="PVH36141"/>
    <property type="gene ID" value="PAHAL_6G006000"/>
</dbReference>
<feature type="compositionally biased region" description="Low complexity" evidence="1">
    <location>
        <begin position="68"/>
        <end position="83"/>
    </location>
</feature>
<sequence>MASMTHVEHGEIWGFEERGTLEASPDSAWKRRSSRPSHWRASPGRNGEEQSSGGTVLALDAPAGVTGRPSTASSRRSLTPSPRSSHAVLLFVRDGKHQGNCCCLWSSIGGFPYSDWCGFVYMCDTSWATTCLRKSF</sequence>
<evidence type="ECO:0000313" key="2">
    <source>
        <dbReference type="EMBL" id="PVH36141.1"/>
    </source>
</evidence>
<name>A0A2T8IEN1_9POAL</name>
<accession>A0A2T8IEN1</accession>
<gene>
    <name evidence="2" type="ORF">PAHAL_6G006000</name>
</gene>
<dbReference type="EMBL" id="CM008051">
    <property type="protein sequence ID" value="PVH36141.1"/>
    <property type="molecule type" value="Genomic_DNA"/>
</dbReference>
<organism evidence="2">
    <name type="scientific">Panicum hallii</name>
    <dbReference type="NCBI Taxonomy" id="206008"/>
    <lineage>
        <taxon>Eukaryota</taxon>
        <taxon>Viridiplantae</taxon>
        <taxon>Streptophyta</taxon>
        <taxon>Embryophyta</taxon>
        <taxon>Tracheophyta</taxon>
        <taxon>Spermatophyta</taxon>
        <taxon>Magnoliopsida</taxon>
        <taxon>Liliopsida</taxon>
        <taxon>Poales</taxon>
        <taxon>Poaceae</taxon>
        <taxon>PACMAD clade</taxon>
        <taxon>Panicoideae</taxon>
        <taxon>Panicodae</taxon>
        <taxon>Paniceae</taxon>
        <taxon>Panicinae</taxon>
        <taxon>Panicum</taxon>
        <taxon>Panicum sect. Panicum</taxon>
    </lineage>
</organism>
<dbReference type="AlphaFoldDB" id="A0A2T8IEN1"/>
<proteinExistence type="predicted"/>
<feature type="region of interest" description="Disordered" evidence="1">
    <location>
        <begin position="16"/>
        <end position="83"/>
    </location>
</feature>
<evidence type="ECO:0000256" key="1">
    <source>
        <dbReference type="SAM" id="MobiDB-lite"/>
    </source>
</evidence>
<reference evidence="2" key="1">
    <citation type="submission" date="2018-04" db="EMBL/GenBank/DDBJ databases">
        <title>WGS assembly of Panicum hallii.</title>
        <authorList>
            <person name="Lovell J."/>
            <person name="Jenkins J."/>
            <person name="Lowry D."/>
            <person name="Mamidi S."/>
            <person name="Sreedasyam A."/>
            <person name="Weng X."/>
            <person name="Barry K."/>
            <person name="Bonette J."/>
            <person name="Campitelli B."/>
            <person name="Daum C."/>
            <person name="Gordon S."/>
            <person name="Gould B."/>
            <person name="Lipzen A."/>
            <person name="Macqueen A."/>
            <person name="Palacio-Mejia J."/>
            <person name="Plott C."/>
            <person name="Shakirov E."/>
            <person name="Shu S."/>
            <person name="Yoshinaga Y."/>
            <person name="Zane M."/>
            <person name="Rokhsar D."/>
            <person name="Grimwood J."/>
            <person name="Schmutz J."/>
            <person name="Juenger T."/>
        </authorList>
    </citation>
    <scope>NUCLEOTIDE SEQUENCE [LARGE SCALE GENOMIC DNA]</scope>
    <source>
        <strain evidence="2">FIL2</strain>
    </source>
</reference>